<comment type="caution">
    <text evidence="5">The sequence shown here is derived from an EMBL/GenBank/DDBJ whole genome shotgun (WGS) entry which is preliminary data.</text>
</comment>
<accession>X0S6V7</accession>
<reference evidence="5" key="1">
    <citation type="journal article" date="2014" name="Front. Microbiol.">
        <title>High frequency of phylogenetically diverse reductive dehalogenase-homologous genes in deep subseafloor sedimentary metagenomes.</title>
        <authorList>
            <person name="Kawai M."/>
            <person name="Futagami T."/>
            <person name="Toyoda A."/>
            <person name="Takaki Y."/>
            <person name="Nishi S."/>
            <person name="Hori S."/>
            <person name="Arai W."/>
            <person name="Tsubouchi T."/>
            <person name="Morono Y."/>
            <person name="Uchiyama I."/>
            <person name="Ito T."/>
            <person name="Fujiyama A."/>
            <person name="Inagaki F."/>
            <person name="Takami H."/>
        </authorList>
    </citation>
    <scope>NUCLEOTIDE SEQUENCE</scope>
    <source>
        <strain evidence="5">Expedition CK06-06</strain>
    </source>
</reference>
<evidence type="ECO:0000256" key="2">
    <source>
        <dbReference type="ARBA" id="ARBA00022676"/>
    </source>
</evidence>
<dbReference type="Gene3D" id="3.90.550.10">
    <property type="entry name" value="Spore Coat Polysaccharide Biosynthesis Protein SpsA, Chain A"/>
    <property type="match status" value="1"/>
</dbReference>
<evidence type="ECO:0000256" key="3">
    <source>
        <dbReference type="ARBA" id="ARBA00022679"/>
    </source>
</evidence>
<protein>
    <recommendedName>
        <fullName evidence="4">Glycosyltransferase 2-like domain-containing protein</fullName>
    </recommendedName>
</protein>
<keyword evidence="2" id="KW-0328">Glycosyltransferase</keyword>
<organism evidence="5">
    <name type="scientific">marine sediment metagenome</name>
    <dbReference type="NCBI Taxonomy" id="412755"/>
    <lineage>
        <taxon>unclassified sequences</taxon>
        <taxon>metagenomes</taxon>
        <taxon>ecological metagenomes</taxon>
    </lineage>
</organism>
<dbReference type="AlphaFoldDB" id="X0S6V7"/>
<gene>
    <name evidence="5" type="ORF">S01H1_05873</name>
</gene>
<dbReference type="Pfam" id="PF00535">
    <property type="entry name" value="Glycos_transf_2"/>
    <property type="match status" value="1"/>
</dbReference>
<dbReference type="CDD" id="cd04179">
    <property type="entry name" value="DPM_DPG-synthase_like"/>
    <property type="match status" value="1"/>
</dbReference>
<evidence type="ECO:0000259" key="4">
    <source>
        <dbReference type="Pfam" id="PF00535"/>
    </source>
</evidence>
<sequence length="214" mass="25385">ENTLHDVYSRLKHIDFEVLVVDDSTDQTYSILKKLMKKYKNLNVVHRTNEKGVGSATRLGIKKSKGKYIITFMADSKDDAKYFPIMLEKLQKGYDVVQTSRFFKGCKIIGYKKKKKICNWLCNTFIRILFLEFKLRDFSSLFKGFDKEKINTLNLNANEFDLGLEIVLKAMKKKMKIIEIPVDWIEREQGHSKLKLSRYAKHYFKRVMGIWWNY</sequence>
<dbReference type="PANTHER" id="PTHR43398:SF1">
    <property type="entry name" value="DOLICHOL-PHOSPHATE MANNOSYLTRANSFERASE SUBUNIT 1"/>
    <property type="match status" value="1"/>
</dbReference>
<dbReference type="PANTHER" id="PTHR43398">
    <property type="entry name" value="DOLICHOL-PHOSPHATE MANNOSYLTRANSFERASE SUBUNIT 1"/>
    <property type="match status" value="1"/>
</dbReference>
<comment type="similarity">
    <text evidence="1">Belongs to the glycosyltransferase 2 family.</text>
</comment>
<proteinExistence type="inferred from homology"/>
<name>X0S6V7_9ZZZZ</name>
<dbReference type="InterPro" id="IPR001173">
    <property type="entry name" value="Glyco_trans_2-like"/>
</dbReference>
<dbReference type="InterPro" id="IPR029044">
    <property type="entry name" value="Nucleotide-diphossugar_trans"/>
</dbReference>
<evidence type="ECO:0000256" key="1">
    <source>
        <dbReference type="ARBA" id="ARBA00006739"/>
    </source>
</evidence>
<dbReference type="SUPFAM" id="SSF53448">
    <property type="entry name" value="Nucleotide-diphospho-sugar transferases"/>
    <property type="match status" value="1"/>
</dbReference>
<feature type="non-terminal residue" evidence="5">
    <location>
        <position position="1"/>
    </location>
</feature>
<keyword evidence="3" id="KW-0808">Transferase</keyword>
<dbReference type="GO" id="GO:0004582">
    <property type="term" value="F:dolichyl-phosphate beta-D-mannosyltransferase activity"/>
    <property type="evidence" value="ECO:0007669"/>
    <property type="project" value="InterPro"/>
</dbReference>
<feature type="domain" description="Glycosyltransferase 2-like" evidence="4">
    <location>
        <begin position="2"/>
        <end position="150"/>
    </location>
</feature>
<dbReference type="EMBL" id="BARS01003050">
    <property type="protein sequence ID" value="GAF76793.1"/>
    <property type="molecule type" value="Genomic_DNA"/>
</dbReference>
<dbReference type="InterPro" id="IPR039528">
    <property type="entry name" value="DPM1-like"/>
</dbReference>
<evidence type="ECO:0000313" key="5">
    <source>
        <dbReference type="EMBL" id="GAF76793.1"/>
    </source>
</evidence>